<dbReference type="eggNOG" id="COG0471">
    <property type="taxonomic scope" value="Bacteria"/>
</dbReference>
<feature type="transmembrane region" description="Helical" evidence="6">
    <location>
        <begin position="406"/>
        <end position="435"/>
    </location>
</feature>
<evidence type="ECO:0000256" key="1">
    <source>
        <dbReference type="ARBA" id="ARBA00004141"/>
    </source>
</evidence>
<evidence type="ECO:0000256" key="3">
    <source>
        <dbReference type="ARBA" id="ARBA00022692"/>
    </source>
</evidence>
<protein>
    <submittedName>
        <fullName evidence="7">Anion transporter</fullName>
    </submittedName>
</protein>
<keyword evidence="4 6" id="KW-1133">Transmembrane helix</keyword>
<dbReference type="GO" id="GO:0005886">
    <property type="term" value="C:plasma membrane"/>
    <property type="evidence" value="ECO:0007669"/>
    <property type="project" value="TreeGrafter"/>
</dbReference>
<feature type="transmembrane region" description="Helical" evidence="6">
    <location>
        <begin position="262"/>
        <end position="280"/>
    </location>
</feature>
<comment type="subcellular location">
    <subcellularLocation>
        <location evidence="1">Membrane</location>
        <topology evidence="1">Multi-pass membrane protein</topology>
    </subcellularLocation>
</comment>
<keyword evidence="5 6" id="KW-0472">Membrane</keyword>
<dbReference type="GO" id="GO:0015141">
    <property type="term" value="F:succinate transmembrane transporter activity"/>
    <property type="evidence" value="ECO:0007669"/>
    <property type="project" value="UniProtKB-ARBA"/>
</dbReference>
<dbReference type="EMBL" id="ABCS01000035">
    <property type="protein sequence ID" value="EDM78104.1"/>
    <property type="molecule type" value="Genomic_DNA"/>
</dbReference>
<dbReference type="PROSITE" id="PS01271">
    <property type="entry name" value="NA_SULFATE"/>
    <property type="match status" value="1"/>
</dbReference>
<dbReference type="CDD" id="cd01115">
    <property type="entry name" value="SLC13_permease"/>
    <property type="match status" value="1"/>
</dbReference>
<dbReference type="InterPro" id="IPR001898">
    <property type="entry name" value="SLC13A/DASS"/>
</dbReference>
<proteinExistence type="predicted"/>
<feature type="transmembrane region" description="Helical" evidence="6">
    <location>
        <begin position="300"/>
        <end position="317"/>
    </location>
</feature>
<evidence type="ECO:0000256" key="6">
    <source>
        <dbReference type="SAM" id="Phobius"/>
    </source>
</evidence>
<name>A6G7M6_9BACT</name>
<feature type="transmembrane region" description="Helical" evidence="6">
    <location>
        <begin position="204"/>
        <end position="226"/>
    </location>
</feature>
<feature type="transmembrane region" description="Helical" evidence="6">
    <location>
        <begin position="338"/>
        <end position="357"/>
    </location>
</feature>
<evidence type="ECO:0000313" key="7">
    <source>
        <dbReference type="EMBL" id="EDM78104.1"/>
    </source>
</evidence>
<sequence>MVLATLLLVPTPGLETPAHRLLAVVAFTVILWICETIPLAITALLGPALAVALGVGPAKEIFAPFAHPLIFLFVGAFILARALSVHGFDRRAALWLLSRGFVAGSPQRAMTAVAVTAFSFSMWINNTATTAMMMPIVLGLCASIREACPDDPKVLETHGRYAEGMLICTAYAASLGGICTPVGTAPNLIAIAALDRFAGVTIDFFQWMSFGVPIGSAALIALLVFARFYWRPAVSEVTELDTRVRREFAELGPMSPKERRSVAIFGLAVVGWLVPSLIRLGWGPKSELALWAKSSLPEGVVAITAAALLFVVGRGAPSNGASPQPLMTWSEAQRIDWGTVYLLGGGLALGSATVSTGLAEAVGNAVGAALGGAPPQWLLIVVVSILVIYLTELVSNTATTNMMLPIAIPLALAAGHHALPVALAVALAASFAFMLPVSTPPNAIVYGSGLVELKSMLRAGIWMNLLALALLIFMGIWVLPAIRFQ</sequence>
<dbReference type="Proteomes" id="UP000005801">
    <property type="component" value="Unassembled WGS sequence"/>
</dbReference>
<feature type="transmembrane region" description="Helical" evidence="6">
    <location>
        <begin position="21"/>
        <end position="45"/>
    </location>
</feature>
<accession>A6G7M6</accession>
<dbReference type="Pfam" id="PF00939">
    <property type="entry name" value="Na_sulph_symp"/>
    <property type="match status" value="1"/>
</dbReference>
<keyword evidence="3 6" id="KW-0812">Transmembrane</keyword>
<dbReference type="STRING" id="391625.PPSIR1_34342"/>
<dbReference type="PANTHER" id="PTHR10283">
    <property type="entry name" value="SOLUTE CARRIER FAMILY 13 MEMBER"/>
    <property type="match status" value="1"/>
</dbReference>
<evidence type="ECO:0000256" key="2">
    <source>
        <dbReference type="ARBA" id="ARBA00022448"/>
    </source>
</evidence>
<organism evidence="7 8">
    <name type="scientific">Plesiocystis pacifica SIR-1</name>
    <dbReference type="NCBI Taxonomy" id="391625"/>
    <lineage>
        <taxon>Bacteria</taxon>
        <taxon>Pseudomonadati</taxon>
        <taxon>Myxococcota</taxon>
        <taxon>Polyangia</taxon>
        <taxon>Nannocystales</taxon>
        <taxon>Nannocystaceae</taxon>
        <taxon>Plesiocystis</taxon>
    </lineage>
</organism>
<dbReference type="NCBIfam" id="TIGR00785">
    <property type="entry name" value="dass"/>
    <property type="match status" value="1"/>
</dbReference>
<comment type="caution">
    <text evidence="7">The sequence shown here is derived from an EMBL/GenBank/DDBJ whole genome shotgun (WGS) entry which is preliminary data.</text>
</comment>
<evidence type="ECO:0000256" key="4">
    <source>
        <dbReference type="ARBA" id="ARBA00022989"/>
    </source>
</evidence>
<dbReference type="PANTHER" id="PTHR10283:SF82">
    <property type="entry name" value="SOLUTE CARRIER FAMILY 13 MEMBER 2"/>
    <property type="match status" value="1"/>
</dbReference>
<feature type="transmembrane region" description="Helical" evidence="6">
    <location>
        <begin position="65"/>
        <end position="88"/>
    </location>
</feature>
<evidence type="ECO:0000313" key="8">
    <source>
        <dbReference type="Proteomes" id="UP000005801"/>
    </source>
</evidence>
<reference evidence="7 8" key="1">
    <citation type="submission" date="2007-06" db="EMBL/GenBank/DDBJ databases">
        <authorList>
            <person name="Shimkets L."/>
            <person name="Ferriera S."/>
            <person name="Johnson J."/>
            <person name="Kravitz S."/>
            <person name="Beeson K."/>
            <person name="Sutton G."/>
            <person name="Rogers Y.-H."/>
            <person name="Friedman R."/>
            <person name="Frazier M."/>
            <person name="Venter J.C."/>
        </authorList>
    </citation>
    <scope>NUCLEOTIDE SEQUENCE [LARGE SCALE GENOMIC DNA]</scope>
    <source>
        <strain evidence="7 8">SIR-1</strain>
    </source>
</reference>
<feature type="transmembrane region" description="Helical" evidence="6">
    <location>
        <begin position="377"/>
        <end position="394"/>
    </location>
</feature>
<evidence type="ECO:0000256" key="5">
    <source>
        <dbReference type="ARBA" id="ARBA00023136"/>
    </source>
</evidence>
<gene>
    <name evidence="7" type="ORF">PPSIR1_34342</name>
</gene>
<dbReference type="AlphaFoldDB" id="A6G7M6"/>
<keyword evidence="8" id="KW-1185">Reference proteome</keyword>
<keyword evidence="2" id="KW-0813">Transport</keyword>
<feature type="transmembrane region" description="Helical" evidence="6">
    <location>
        <begin position="455"/>
        <end position="479"/>
    </location>
</feature>
<dbReference type="InterPro" id="IPR031312">
    <property type="entry name" value="Na/sul_symport_CS"/>
</dbReference>